<evidence type="ECO:0000256" key="3">
    <source>
        <dbReference type="ARBA" id="ARBA00008246"/>
    </source>
</evidence>
<evidence type="ECO:0000256" key="1">
    <source>
        <dbReference type="ARBA" id="ARBA00004496"/>
    </source>
</evidence>
<dbReference type="SMR" id="A0AAY4A632"/>
<evidence type="ECO:0000256" key="5">
    <source>
        <dbReference type="ARBA" id="ARBA00022603"/>
    </source>
</evidence>
<dbReference type="Proteomes" id="UP000694580">
    <property type="component" value="Chromosome 1"/>
</dbReference>
<feature type="compositionally biased region" description="Basic residues" evidence="16">
    <location>
        <begin position="474"/>
        <end position="487"/>
    </location>
</feature>
<feature type="domain" description="CCHC-type" evidence="17">
    <location>
        <begin position="439"/>
        <end position="454"/>
    </location>
</feature>
<dbReference type="InterPro" id="IPR002052">
    <property type="entry name" value="DNA_methylase_N6_adenine_CS"/>
</dbReference>
<evidence type="ECO:0000256" key="9">
    <source>
        <dbReference type="ARBA" id="ARBA00022771"/>
    </source>
</evidence>
<reference evidence="20" key="3">
    <citation type="submission" date="2025-09" db="UniProtKB">
        <authorList>
            <consortium name="Ensembl"/>
        </authorList>
    </citation>
    <scope>IDENTIFICATION</scope>
</reference>
<keyword evidence="11" id="KW-0539">Nucleus</keyword>
<dbReference type="SUPFAM" id="SSF161245">
    <property type="entry name" value="Zinc hairpin stack"/>
    <property type="match status" value="1"/>
</dbReference>
<evidence type="ECO:0000256" key="11">
    <source>
        <dbReference type="ARBA" id="ARBA00023242"/>
    </source>
</evidence>
<keyword evidence="10" id="KW-0862">Zinc</keyword>
<dbReference type="Pfam" id="PF06839">
    <property type="entry name" value="Zn_ribbon_GRF"/>
    <property type="match status" value="1"/>
</dbReference>
<evidence type="ECO:0000259" key="18">
    <source>
        <dbReference type="PROSITE" id="PS51270"/>
    </source>
</evidence>
<feature type="domain" description="GRF-type" evidence="19">
    <location>
        <begin position="31"/>
        <end position="73"/>
    </location>
</feature>
<dbReference type="Pfam" id="PF10237">
    <property type="entry name" value="N6-adenineMlase"/>
    <property type="match status" value="1"/>
</dbReference>
<evidence type="ECO:0000313" key="20">
    <source>
        <dbReference type="Ensembl" id="ENSDCDP00010002641.1"/>
    </source>
</evidence>
<evidence type="ECO:0000256" key="10">
    <source>
        <dbReference type="ARBA" id="ARBA00022833"/>
    </source>
</evidence>
<organism evidence="20 21">
    <name type="scientific">Denticeps clupeoides</name>
    <name type="common">denticle herring</name>
    <dbReference type="NCBI Taxonomy" id="299321"/>
    <lineage>
        <taxon>Eukaryota</taxon>
        <taxon>Metazoa</taxon>
        <taxon>Chordata</taxon>
        <taxon>Craniata</taxon>
        <taxon>Vertebrata</taxon>
        <taxon>Euteleostomi</taxon>
        <taxon>Actinopterygii</taxon>
        <taxon>Neopterygii</taxon>
        <taxon>Teleostei</taxon>
        <taxon>Clupei</taxon>
        <taxon>Clupeiformes</taxon>
        <taxon>Denticipitoidei</taxon>
        <taxon>Denticipitidae</taxon>
        <taxon>Denticeps</taxon>
    </lineage>
</organism>
<keyword evidence="6" id="KW-0808">Transferase</keyword>
<proteinExistence type="inferred from homology"/>
<dbReference type="RefSeq" id="XP_028827692.1">
    <property type="nucleotide sequence ID" value="XM_028971859.1"/>
</dbReference>
<evidence type="ECO:0000256" key="2">
    <source>
        <dbReference type="ARBA" id="ARBA00004604"/>
    </source>
</evidence>
<dbReference type="AlphaFoldDB" id="A0AAY4A632"/>
<dbReference type="PANTHER" id="PTHR13493">
    <property type="entry name" value="ZINC FINGER CCHC DOMAIN-CONTAINING"/>
    <property type="match status" value="1"/>
</dbReference>
<evidence type="ECO:0000256" key="12">
    <source>
        <dbReference type="ARBA" id="ARBA00032078"/>
    </source>
</evidence>
<dbReference type="InterPro" id="IPR017921">
    <property type="entry name" value="Znf_CTCHY"/>
</dbReference>
<evidence type="ECO:0000256" key="13">
    <source>
        <dbReference type="ARBA" id="ARBA00046086"/>
    </source>
</evidence>
<comment type="function">
    <text evidence="13">rRNA N6-methyltransferase that specifically methylates the adenine in position 4220 of 28S rRNA. N6-methylation of adenine(4220) in 28S rRNA is required for translation.</text>
</comment>
<accession>A0AAY4A632</accession>
<keyword evidence="7" id="KW-0949">S-adenosyl-L-methionine</keyword>
<dbReference type="PROSITE" id="PS51270">
    <property type="entry name" value="ZF_CTCHY"/>
    <property type="match status" value="1"/>
</dbReference>
<dbReference type="InterPro" id="IPR037275">
    <property type="entry name" value="Znf_CTCHY_sf"/>
</dbReference>
<evidence type="ECO:0000256" key="16">
    <source>
        <dbReference type="SAM" id="MobiDB-lite"/>
    </source>
</evidence>
<dbReference type="PROSITE" id="PS00092">
    <property type="entry name" value="N6_MTASE"/>
    <property type="match status" value="1"/>
</dbReference>
<dbReference type="InterPro" id="IPR041370">
    <property type="entry name" value="Mlase_EEF1AKMT1/ZCCHC4"/>
</dbReference>
<dbReference type="Ensembl" id="ENSDCDT00010002746.1">
    <property type="protein sequence ID" value="ENSDCDP00010002641.1"/>
    <property type="gene ID" value="ENSDCDG00010001265.1"/>
</dbReference>
<dbReference type="SMART" id="SM00343">
    <property type="entry name" value="ZnF_C2HC"/>
    <property type="match status" value="1"/>
</dbReference>
<reference evidence="20 21" key="1">
    <citation type="submission" date="2020-06" db="EMBL/GenBank/DDBJ databases">
        <authorList>
            <consortium name="Wellcome Sanger Institute Data Sharing"/>
        </authorList>
    </citation>
    <scope>NUCLEOTIDE SEQUENCE [LARGE SCALE GENOMIC DNA]</scope>
</reference>
<keyword evidence="5" id="KW-0489">Methyltransferase</keyword>
<keyword evidence="8" id="KW-0479">Metal-binding</keyword>
<keyword evidence="21" id="KW-1185">Reference proteome</keyword>
<comment type="similarity">
    <text evidence="3">Belongs to the ZCCHC4 family.</text>
</comment>
<keyword evidence="4" id="KW-0963">Cytoplasm</keyword>
<dbReference type="InterPro" id="IPR001878">
    <property type="entry name" value="Znf_CCHC"/>
</dbReference>
<comment type="subcellular location">
    <subcellularLocation>
        <location evidence="1">Cytoplasm</location>
    </subcellularLocation>
    <subcellularLocation>
        <location evidence="2">Nucleus</location>
        <location evidence="2">Nucleolus</location>
    </subcellularLocation>
</comment>
<evidence type="ECO:0000256" key="4">
    <source>
        <dbReference type="ARBA" id="ARBA00022490"/>
    </source>
</evidence>
<name>A0AAY4A632_9TELE</name>
<protein>
    <recommendedName>
        <fullName evidence="14">rRNA N(6)-adenosine-methyltransferase ZCCHC4</fullName>
    </recommendedName>
    <alternativeName>
        <fullName evidence="12">Zinc finger CCHC domain-containing protein 4</fullName>
    </alternativeName>
</protein>
<dbReference type="GO" id="GO:0005737">
    <property type="term" value="C:cytoplasm"/>
    <property type="evidence" value="ECO:0007669"/>
    <property type="project" value="UniProtKB-SubCell"/>
</dbReference>
<evidence type="ECO:0000259" key="19">
    <source>
        <dbReference type="PROSITE" id="PS51999"/>
    </source>
</evidence>
<evidence type="ECO:0000259" key="17">
    <source>
        <dbReference type="PROSITE" id="PS50158"/>
    </source>
</evidence>
<dbReference type="GeneID" id="114785539"/>
<dbReference type="GO" id="GO:0008270">
    <property type="term" value="F:zinc ion binding"/>
    <property type="evidence" value="ECO:0007669"/>
    <property type="project" value="UniProtKB-KW"/>
</dbReference>
<feature type="domain" description="CTCHY-type" evidence="18">
    <location>
        <begin position="369"/>
        <end position="430"/>
    </location>
</feature>
<evidence type="ECO:0000256" key="6">
    <source>
        <dbReference type="ARBA" id="ARBA00022679"/>
    </source>
</evidence>
<dbReference type="GO" id="GO:0005730">
    <property type="term" value="C:nucleolus"/>
    <property type="evidence" value="ECO:0007669"/>
    <property type="project" value="UniProtKB-SubCell"/>
</dbReference>
<reference evidence="20" key="2">
    <citation type="submission" date="2025-08" db="UniProtKB">
        <authorList>
            <consortium name="Ensembl"/>
        </authorList>
    </citation>
    <scope>IDENTIFICATION</scope>
</reference>
<dbReference type="PROSITE" id="PS51999">
    <property type="entry name" value="ZF_GRF"/>
    <property type="match status" value="1"/>
</dbReference>
<evidence type="ECO:0000256" key="14">
    <source>
        <dbReference type="ARBA" id="ARBA00049767"/>
    </source>
</evidence>
<dbReference type="PROSITE" id="PS50158">
    <property type="entry name" value="ZF_CCHC"/>
    <property type="match status" value="1"/>
</dbReference>
<dbReference type="GO" id="GO:0003676">
    <property type="term" value="F:nucleic acid binding"/>
    <property type="evidence" value="ECO:0007669"/>
    <property type="project" value="InterPro"/>
</dbReference>
<feature type="region of interest" description="Disordered" evidence="16">
    <location>
        <begin position="463"/>
        <end position="487"/>
    </location>
</feature>
<evidence type="ECO:0000256" key="7">
    <source>
        <dbReference type="ARBA" id="ARBA00022691"/>
    </source>
</evidence>
<keyword evidence="9 15" id="KW-0863">Zinc-finger</keyword>
<dbReference type="GO" id="GO:0008988">
    <property type="term" value="F:rRNA (adenine-N6-)-methyltransferase activity"/>
    <property type="evidence" value="ECO:0007669"/>
    <property type="project" value="InterPro"/>
</dbReference>
<evidence type="ECO:0000256" key="15">
    <source>
        <dbReference type="PROSITE-ProRule" id="PRU00047"/>
    </source>
</evidence>
<dbReference type="PANTHER" id="PTHR13493:SF3">
    <property type="entry name" value="RRNA N6-ADENOSINE-METHYLTRANSFERASE ZCCHC4"/>
    <property type="match status" value="1"/>
</dbReference>
<dbReference type="InterPro" id="IPR039846">
    <property type="entry name" value="ZCCHC4"/>
</dbReference>
<sequence>MAAHKTFEELDDGLGIEIIFQDAKDTNAPSCPHGPTLLFERVSKGGERGRRFYACSACRDRKECNFFQWENEKVSEARLQAREKQNQFKRPPISHQLYCSRFRQFVALPLGQKRFCLDCQLLLLPEEWTVHSEHAALSGDITVARLRRPSLLLSPLENKKSNAQYLFADRSCHFILDMLSGFGFRKVLCVGTPRLHELIKLRNFEQKIEKDKMKTLLLDIDFRYSQFYGQDEFCHYNMFNHHFFSGEEAEQIFNGFLHEEEGNKVVMVTDPPFGGLVKPLAHSFRQISETWRRLQGPENIRPEMPMVWIFPYFFEQRIRECLPTFNMLDYQVDYDNHPLYKHGKTGRKQSPVRLFTNLSPREIVLPEEEGYRFCVICERYISAANRHCSDCNVCPSKDGREWKHCGQCQKCVKPSWIHCSSCGRCALPDHPCGRSHNGCYNCGSMDHKLRACPNKHTQIKRKIKRPKLRDTASHKKSKVQRKTHQIT</sequence>
<evidence type="ECO:0000313" key="21">
    <source>
        <dbReference type="Proteomes" id="UP000694580"/>
    </source>
</evidence>
<dbReference type="GeneTree" id="ENSGT00390000012556"/>
<dbReference type="InterPro" id="IPR010666">
    <property type="entry name" value="Znf_GRF"/>
</dbReference>
<gene>
    <name evidence="20" type="primary">ZCCHC4</name>
</gene>
<evidence type="ECO:0000256" key="8">
    <source>
        <dbReference type="ARBA" id="ARBA00022723"/>
    </source>
</evidence>